<proteinExistence type="predicted"/>
<dbReference type="SUPFAM" id="SSF55729">
    <property type="entry name" value="Acyl-CoA N-acyltransferases (Nat)"/>
    <property type="match status" value="1"/>
</dbReference>
<dbReference type="EMBL" id="CP155571">
    <property type="protein sequence ID" value="XFO75471.1"/>
    <property type="molecule type" value="Genomic_DNA"/>
</dbReference>
<dbReference type="InterPro" id="IPR052742">
    <property type="entry name" value="Mito_N-acetyltransferase"/>
</dbReference>
<dbReference type="Pfam" id="PF00583">
    <property type="entry name" value="Acetyltransf_1"/>
    <property type="match status" value="1"/>
</dbReference>
<organism evidence="2 3">
    <name type="scientific">Sporomusa acidovorans (strain ATCC 49682 / DSM 3132 / Mol)</name>
    <dbReference type="NCBI Taxonomy" id="1123286"/>
    <lineage>
        <taxon>Bacteria</taxon>
        <taxon>Bacillati</taxon>
        <taxon>Bacillota</taxon>
        <taxon>Negativicutes</taxon>
        <taxon>Selenomonadales</taxon>
        <taxon>Sporomusaceae</taxon>
        <taxon>Sporomusa</taxon>
    </lineage>
</organism>
<dbReference type="InterPro" id="IPR016181">
    <property type="entry name" value="Acyl_CoA_acyltransferase"/>
</dbReference>
<accession>A0ABZ3JBG1</accession>
<dbReference type="PANTHER" id="PTHR43138:SF1">
    <property type="entry name" value="N-ACETYLTRANSFERASE ACA1"/>
    <property type="match status" value="1"/>
</dbReference>
<dbReference type="RefSeq" id="WP_093793455.1">
    <property type="nucleotide sequence ID" value="NZ_CP155571.1"/>
</dbReference>
<dbReference type="Proteomes" id="UP000216052">
    <property type="component" value="Chromosome"/>
</dbReference>
<dbReference type="InterPro" id="IPR000182">
    <property type="entry name" value="GNAT_dom"/>
</dbReference>
<gene>
    <name evidence="2" type="ORF">SPACI_055920</name>
</gene>
<sequence length="163" mass="18288">MVEIRQATNQDFAGIWPILHETFSKGDTYSFSPDTSREEGFHIWMETPSASYVAIHNGQIAGTYFIKPNQPGLGSHICNAGYVISAKFRGEGIGRALCEHSLKEAVRLGFKGMQYNFVVSTNKVAVELWKKCGFTIVGTLPKAFNHKEKGFVDAYVMYQWLVQ</sequence>
<name>A0ABZ3JBG1_SPOA4</name>
<reference evidence="2" key="1">
    <citation type="submission" date="2024-05" db="EMBL/GenBank/DDBJ databases">
        <title>Isolation and characterization of Sporomusa carbonis sp. nov., a carboxydotrophic hydrogenogen in the genus of Sporomusa isolated from a charcoal burning pile.</title>
        <authorList>
            <person name="Boeer T."/>
            <person name="Rosenbaum F."/>
            <person name="Eysell L."/>
            <person name="Mueller V."/>
            <person name="Daniel R."/>
            <person name="Poehlein A."/>
        </authorList>
    </citation>
    <scope>NUCLEOTIDE SEQUENCE [LARGE SCALE GENOMIC DNA]</scope>
    <source>
        <strain evidence="2">DSM 3132</strain>
    </source>
</reference>
<evidence type="ECO:0000313" key="2">
    <source>
        <dbReference type="EMBL" id="XFO75471.1"/>
    </source>
</evidence>
<dbReference type="PROSITE" id="PS51186">
    <property type="entry name" value="GNAT"/>
    <property type="match status" value="1"/>
</dbReference>
<dbReference type="Gene3D" id="3.40.630.30">
    <property type="match status" value="1"/>
</dbReference>
<evidence type="ECO:0000313" key="3">
    <source>
        <dbReference type="Proteomes" id="UP000216052"/>
    </source>
</evidence>
<protein>
    <recommendedName>
        <fullName evidence="1">N-acetyltransferase domain-containing protein</fullName>
    </recommendedName>
</protein>
<keyword evidence="3" id="KW-1185">Reference proteome</keyword>
<dbReference type="CDD" id="cd04301">
    <property type="entry name" value="NAT_SF"/>
    <property type="match status" value="1"/>
</dbReference>
<evidence type="ECO:0000259" key="1">
    <source>
        <dbReference type="PROSITE" id="PS51186"/>
    </source>
</evidence>
<feature type="domain" description="N-acetyltransferase" evidence="1">
    <location>
        <begin position="2"/>
        <end position="162"/>
    </location>
</feature>
<dbReference type="PANTHER" id="PTHR43138">
    <property type="entry name" value="ACETYLTRANSFERASE, GNAT FAMILY"/>
    <property type="match status" value="1"/>
</dbReference>